<feature type="domain" description="YCII-related" evidence="2">
    <location>
        <begin position="1"/>
        <end position="99"/>
    </location>
</feature>
<dbReference type="RefSeq" id="WP_262993299.1">
    <property type="nucleotide sequence ID" value="NZ_JAOTJC010000007.1"/>
</dbReference>
<dbReference type="Proteomes" id="UP001209257">
    <property type="component" value="Unassembled WGS sequence"/>
</dbReference>
<dbReference type="SUPFAM" id="SSF54909">
    <property type="entry name" value="Dimeric alpha+beta barrel"/>
    <property type="match status" value="1"/>
</dbReference>
<dbReference type="PANTHER" id="PTHR35174:SF4">
    <property type="entry name" value="BLL7163 PROTEIN"/>
    <property type="match status" value="1"/>
</dbReference>
<dbReference type="Pfam" id="PF03795">
    <property type="entry name" value="YCII"/>
    <property type="match status" value="1"/>
</dbReference>
<dbReference type="CDD" id="cd06588">
    <property type="entry name" value="PhnB_like"/>
    <property type="match status" value="1"/>
</dbReference>
<dbReference type="InterPro" id="IPR029068">
    <property type="entry name" value="Glyas_Bleomycin-R_OHBP_Dase"/>
</dbReference>
<dbReference type="Gene3D" id="3.10.180.10">
    <property type="entry name" value="2,3-Dihydroxybiphenyl 1,2-Dioxygenase, domain 1"/>
    <property type="match status" value="1"/>
</dbReference>
<evidence type="ECO:0000313" key="5">
    <source>
        <dbReference type="Proteomes" id="UP001209257"/>
    </source>
</evidence>
<dbReference type="SUPFAM" id="SSF54593">
    <property type="entry name" value="Glyoxalase/Bleomycin resistance protein/Dihydroxybiphenyl dioxygenase"/>
    <property type="match status" value="1"/>
</dbReference>
<organism evidence="4 5">
    <name type="scientific">Alteromonas salexigens</name>
    <dbReference type="NCBI Taxonomy" id="2982530"/>
    <lineage>
        <taxon>Bacteria</taxon>
        <taxon>Pseudomonadati</taxon>
        <taxon>Pseudomonadota</taxon>
        <taxon>Gammaproteobacteria</taxon>
        <taxon>Alteromonadales</taxon>
        <taxon>Alteromonadaceae</taxon>
        <taxon>Alteromonas/Salinimonas group</taxon>
        <taxon>Alteromonas</taxon>
    </lineage>
</organism>
<sequence>MKIMVMVRSTAASEAGTPPTAKIVSDMNVFNEKLREAGVLQHAEGLRPSEQGVRVAIDGGDRRVVHGPFQPADALIAGYWVWEVTDMDEALDWINQSPVPMDEPCIVELRLCETTEDFAGIEDAENTQKNEGEHAYSRAMRNATSNPYLFYDGCCEAAFDYYEQHLGAVRGELNRFADSPESFPEGMLPDNYDQKIMHAECTVGDTTIYACDGGGKDGPISGMSLAVTVADMDIATRAFNALAHDGNILMPLQPAFWSPLFGQVKDAFGVTWMIMVAGRPE</sequence>
<keyword evidence="5" id="KW-1185">Reference proteome</keyword>
<dbReference type="InterPro" id="IPR011008">
    <property type="entry name" value="Dimeric_a/b-barrel"/>
</dbReference>
<comment type="caution">
    <text evidence="4">The sequence shown here is derived from an EMBL/GenBank/DDBJ whole genome shotgun (WGS) entry which is preliminary data.</text>
</comment>
<accession>A0ABT2VRM0</accession>
<reference evidence="5" key="1">
    <citation type="submission" date="2023-07" db="EMBL/GenBank/DDBJ databases">
        <title>Study on multiphase classification of strain Alteromonas salexigens isolated from the Yellow Sea.</title>
        <authorList>
            <person name="Sun L."/>
        </authorList>
    </citation>
    <scope>NUCLEOTIDE SEQUENCE [LARGE SCALE GENOMIC DNA]</scope>
    <source>
        <strain evidence="5">ASW11-19</strain>
    </source>
</reference>
<gene>
    <name evidence="4" type="ORF">OCL06_08125</name>
</gene>
<evidence type="ECO:0000259" key="2">
    <source>
        <dbReference type="Pfam" id="PF03795"/>
    </source>
</evidence>
<proteinExistence type="inferred from homology"/>
<dbReference type="InterPro" id="IPR028973">
    <property type="entry name" value="PhnB-like"/>
</dbReference>
<dbReference type="Gene3D" id="3.30.70.1060">
    <property type="entry name" value="Dimeric alpha+beta barrel"/>
    <property type="match status" value="1"/>
</dbReference>
<evidence type="ECO:0000259" key="3">
    <source>
        <dbReference type="Pfam" id="PF06983"/>
    </source>
</evidence>
<dbReference type="EMBL" id="JAOTJC010000007">
    <property type="protein sequence ID" value="MCU7554564.1"/>
    <property type="molecule type" value="Genomic_DNA"/>
</dbReference>
<comment type="similarity">
    <text evidence="1">Belongs to the YciI family.</text>
</comment>
<name>A0ABT2VRM0_9ALTE</name>
<dbReference type="PANTHER" id="PTHR35174">
    <property type="entry name" value="BLL7171 PROTEIN-RELATED"/>
    <property type="match status" value="1"/>
</dbReference>
<evidence type="ECO:0000313" key="4">
    <source>
        <dbReference type="EMBL" id="MCU7554564.1"/>
    </source>
</evidence>
<protein>
    <submittedName>
        <fullName evidence="4">YciI family protein</fullName>
    </submittedName>
</protein>
<feature type="domain" description="PhnB-like" evidence="3">
    <location>
        <begin position="147"/>
        <end position="274"/>
    </location>
</feature>
<evidence type="ECO:0000256" key="1">
    <source>
        <dbReference type="ARBA" id="ARBA00007689"/>
    </source>
</evidence>
<dbReference type="Pfam" id="PF06983">
    <property type="entry name" value="3-dmu-9_3-mt"/>
    <property type="match status" value="1"/>
</dbReference>
<dbReference type="InterPro" id="IPR005545">
    <property type="entry name" value="YCII"/>
</dbReference>